<dbReference type="Proteomes" id="UP000318298">
    <property type="component" value="Segment"/>
</dbReference>
<evidence type="ECO:0000313" key="2">
    <source>
        <dbReference type="Proteomes" id="UP000318298"/>
    </source>
</evidence>
<proteinExistence type="predicted"/>
<organism evidence="1 2">
    <name type="scientific">Aeromonas phage LAh_7</name>
    <dbReference type="NCBI Taxonomy" id="2591031"/>
    <lineage>
        <taxon>Viruses</taxon>
        <taxon>Duplodnaviria</taxon>
        <taxon>Heunggongvirae</taxon>
        <taxon>Uroviricota</taxon>
        <taxon>Caudoviricetes</taxon>
        <taxon>Casjensviridae</taxon>
        <taxon>Sharonstreetvirus</taxon>
        <taxon>Sharonstreetvirus LAh7</taxon>
    </lineage>
</organism>
<gene>
    <name evidence="1" type="ORF">LAh7_27</name>
</gene>
<name>A0A514A080_9CAUD</name>
<protein>
    <submittedName>
        <fullName evidence="1">Uncharacterized protein</fullName>
    </submittedName>
</protein>
<reference evidence="1 2" key="1">
    <citation type="submission" date="2019-04" db="EMBL/GenBank/DDBJ databases">
        <title>Novel bacteriophages capable of disrupting biofilms from clinical strains of Aeromonas hydrophila with intrinsic antibiotic resistance.</title>
        <authorList>
            <person name="Kabwe M."/>
            <person name="Brown T.L."/>
            <person name="Speirs L."/>
            <person name="Ku H."/>
            <person name="Leach M."/>
            <person name="Chan H.T."/>
            <person name="Petrovski S."/>
            <person name="Lock P."/>
            <person name="Tucci J."/>
        </authorList>
    </citation>
    <scope>NUCLEOTIDE SEQUENCE [LARGE SCALE GENOMIC DNA]</scope>
</reference>
<keyword evidence="2" id="KW-1185">Reference proteome</keyword>
<accession>A0A514A080</accession>
<evidence type="ECO:0000313" key="1">
    <source>
        <dbReference type="EMBL" id="QDH46674.1"/>
    </source>
</evidence>
<dbReference type="EMBL" id="MK838113">
    <property type="protein sequence ID" value="QDH46674.1"/>
    <property type="molecule type" value="Genomic_DNA"/>
</dbReference>
<sequence>MQPVMKTTPWRLTVMTPLTDLQHLEVAQDDAAVDIFAARMKAKLAAGRAKGRAGWTADNSDVKHTIIKMLLDCMTKSNPGNFVDIAVLAMMLEIRQTPPLELSQAAADRDGDIRGSILNRVTTRIQHLEKDERLYYRAATVFANAPLAMIQSNMTSQLDVLYAILGEKRPTYPCDKE</sequence>